<sequence>MRNYITNRLNARAVWAVAALVVILCLFSLLPRDPKAYITTSMTCDARVPNGAIPNYVHFVYILPDSSKDFNFEFSHFLSIYAAWFYWRPDSIFLHTNVRAGSESIVRARQGLAGKWNKLIFTLFDIQINTVEVPTHAGNGVEIQGMEHKSDFVRVKAVYEFGGIYIDWDVHALRDIRPLRESGFKAIAGRQLGGQVNSGTFMSVKHGKMIKLWMDGMNVAYTGGWTTHSNEIITKYSQRLVREAGEMLIMERDAFAPGSWNNDDTDDLFGLRDGPSNLADISQGDPLPSFDESFSDRWDHPDRYPSWARDWSHTYLMHAFAPNRWGHKVDGFEHITPRYVLNRTSNFALAVYPVASHMYAEGLIGLDDSHVGK</sequence>
<keyword evidence="3" id="KW-0808">Transferase</keyword>
<dbReference type="PANTHER" id="PTHR46830">
    <property type="entry name" value="TRANSFERASE, PUTATIVE-RELATED"/>
    <property type="match status" value="1"/>
</dbReference>
<dbReference type="GO" id="GO:0016740">
    <property type="term" value="F:transferase activity"/>
    <property type="evidence" value="ECO:0007669"/>
    <property type="project" value="UniProtKB-KW"/>
</dbReference>
<dbReference type="Gene3D" id="3.90.550.20">
    <property type="match status" value="1"/>
</dbReference>
<evidence type="ECO:0000256" key="2">
    <source>
        <dbReference type="SAM" id="Phobius"/>
    </source>
</evidence>
<dbReference type="SUPFAM" id="SSF53448">
    <property type="entry name" value="Nucleotide-diphospho-sugar transferases"/>
    <property type="match status" value="1"/>
</dbReference>
<dbReference type="InterPro" id="IPR007577">
    <property type="entry name" value="GlycoTrfase_DXD_sugar-bd_CS"/>
</dbReference>
<evidence type="ECO:0000256" key="1">
    <source>
        <dbReference type="ARBA" id="ARBA00009003"/>
    </source>
</evidence>
<gene>
    <name evidence="3" type="ORF">MFIFM68171_01032</name>
</gene>
<keyword evidence="2" id="KW-1133">Transmembrane helix</keyword>
<organism evidence="3 4">
    <name type="scientific">Madurella fahalii</name>
    <dbReference type="NCBI Taxonomy" id="1157608"/>
    <lineage>
        <taxon>Eukaryota</taxon>
        <taxon>Fungi</taxon>
        <taxon>Dikarya</taxon>
        <taxon>Ascomycota</taxon>
        <taxon>Pezizomycotina</taxon>
        <taxon>Sordariomycetes</taxon>
        <taxon>Sordariomycetidae</taxon>
        <taxon>Sordariales</taxon>
        <taxon>Sordariales incertae sedis</taxon>
        <taxon>Madurella</taxon>
    </lineage>
</organism>
<comment type="caution">
    <text evidence="3">The sequence shown here is derived from an EMBL/GenBank/DDBJ whole genome shotgun (WGS) entry which is preliminary data.</text>
</comment>
<evidence type="ECO:0000313" key="4">
    <source>
        <dbReference type="Proteomes" id="UP001628179"/>
    </source>
</evidence>
<accession>A0ABQ0FZ87</accession>
<keyword evidence="4" id="KW-1185">Reference proteome</keyword>
<dbReference type="RefSeq" id="XP_070912555.1">
    <property type="nucleotide sequence ID" value="XM_071056454.1"/>
</dbReference>
<comment type="similarity">
    <text evidence="1">Belongs to the glycosyltransferase 32 family.</text>
</comment>
<dbReference type="Proteomes" id="UP001628179">
    <property type="component" value="Unassembled WGS sequence"/>
</dbReference>
<keyword evidence="2" id="KW-0812">Transmembrane</keyword>
<evidence type="ECO:0000313" key="3">
    <source>
        <dbReference type="EMBL" id="GAB1310822.1"/>
    </source>
</evidence>
<proteinExistence type="inferred from homology"/>
<feature type="transmembrane region" description="Helical" evidence="2">
    <location>
        <begin position="12"/>
        <end position="30"/>
    </location>
</feature>
<protein>
    <submittedName>
        <fullName evidence="3">Glycosyl transferase</fullName>
    </submittedName>
</protein>
<dbReference type="EMBL" id="BAAFSV010000001">
    <property type="protein sequence ID" value="GAB1310822.1"/>
    <property type="molecule type" value="Genomic_DNA"/>
</dbReference>
<name>A0ABQ0FZ87_9PEZI</name>
<dbReference type="Pfam" id="PF04488">
    <property type="entry name" value="Gly_transf_sug"/>
    <property type="match status" value="1"/>
</dbReference>
<reference evidence="3 4" key="1">
    <citation type="submission" date="2024-09" db="EMBL/GenBank/DDBJ databases">
        <title>Itraconazole resistance in Madurella fahalii resulting from another homologue of gene encoding cytochrome P450 14-alpha sterol demethylase (CYP51).</title>
        <authorList>
            <person name="Yoshioka I."/>
            <person name="Fahal A.H."/>
            <person name="Kaneko S."/>
            <person name="Yaguchi T."/>
        </authorList>
    </citation>
    <scope>NUCLEOTIDE SEQUENCE [LARGE SCALE GENOMIC DNA]</scope>
    <source>
        <strain evidence="3 4">IFM 68171</strain>
    </source>
</reference>
<dbReference type="PANTHER" id="PTHR46830:SF2">
    <property type="entry name" value="ALPHA-1,4-N-ACETYLGLUCOSAMINYLTRANSFERASE"/>
    <property type="match status" value="1"/>
</dbReference>
<keyword evidence="2" id="KW-0472">Membrane</keyword>
<dbReference type="GeneID" id="98171777"/>
<dbReference type="InterPro" id="IPR029044">
    <property type="entry name" value="Nucleotide-diphossugar_trans"/>
</dbReference>